<keyword evidence="1" id="KW-1133">Transmembrane helix</keyword>
<keyword evidence="3" id="KW-1185">Reference proteome</keyword>
<gene>
    <name evidence="2" type="ORF">J2Z32_000897</name>
</gene>
<sequence length="85" mass="10094">MRKWLNSFRFWLTFLAVSVVIINFTQHDDYNILLALTSPVMWLAINFPAVRKIPFPTSLIYVITLLFWFLIGFALDKMIQRLKSK</sequence>
<evidence type="ECO:0000313" key="3">
    <source>
        <dbReference type="Proteomes" id="UP001519272"/>
    </source>
</evidence>
<dbReference type="EMBL" id="JAGGKG010000003">
    <property type="protein sequence ID" value="MBP1904280.1"/>
    <property type="molecule type" value="Genomic_DNA"/>
</dbReference>
<protein>
    <submittedName>
        <fullName evidence="2">Signal transduction histidine kinase</fullName>
    </submittedName>
</protein>
<keyword evidence="2" id="KW-0808">Transferase</keyword>
<name>A0ABS4FNX5_9BACL</name>
<feature type="transmembrane region" description="Helical" evidence="1">
    <location>
        <begin position="55"/>
        <end position="75"/>
    </location>
</feature>
<keyword evidence="1" id="KW-0812">Transmembrane</keyword>
<accession>A0ABS4FNX5</accession>
<keyword evidence="2" id="KW-0418">Kinase</keyword>
<proteinExistence type="predicted"/>
<evidence type="ECO:0000313" key="2">
    <source>
        <dbReference type="EMBL" id="MBP1904280.1"/>
    </source>
</evidence>
<dbReference type="GO" id="GO:0016301">
    <property type="term" value="F:kinase activity"/>
    <property type="evidence" value="ECO:0007669"/>
    <property type="project" value="UniProtKB-KW"/>
</dbReference>
<reference evidence="2 3" key="1">
    <citation type="submission" date="2021-03" db="EMBL/GenBank/DDBJ databases">
        <title>Genomic Encyclopedia of Type Strains, Phase IV (KMG-IV): sequencing the most valuable type-strain genomes for metagenomic binning, comparative biology and taxonomic classification.</title>
        <authorList>
            <person name="Goeker M."/>
        </authorList>
    </citation>
    <scope>NUCLEOTIDE SEQUENCE [LARGE SCALE GENOMIC DNA]</scope>
    <source>
        <strain evidence="2 3">DSM 14349</strain>
    </source>
</reference>
<organism evidence="2 3">
    <name type="scientific">Paenibacillus turicensis</name>
    <dbReference type="NCBI Taxonomy" id="160487"/>
    <lineage>
        <taxon>Bacteria</taxon>
        <taxon>Bacillati</taxon>
        <taxon>Bacillota</taxon>
        <taxon>Bacilli</taxon>
        <taxon>Bacillales</taxon>
        <taxon>Paenibacillaceae</taxon>
        <taxon>Paenibacillus</taxon>
    </lineage>
</organism>
<evidence type="ECO:0000256" key="1">
    <source>
        <dbReference type="SAM" id="Phobius"/>
    </source>
</evidence>
<keyword evidence="1" id="KW-0472">Membrane</keyword>
<dbReference type="Proteomes" id="UP001519272">
    <property type="component" value="Unassembled WGS sequence"/>
</dbReference>
<comment type="caution">
    <text evidence="2">The sequence shown here is derived from an EMBL/GenBank/DDBJ whole genome shotgun (WGS) entry which is preliminary data.</text>
</comment>
<feature type="transmembrane region" description="Helical" evidence="1">
    <location>
        <begin position="6"/>
        <end position="25"/>
    </location>
</feature>